<name>A0A929KZR7_9SPHI</name>
<sequence>MKAVYLIVGILIGGAFGFWVARTIGKNDDKAVPATESSAHGSDTLAKWSWPDSLDAVKAAPQSHKIVYEDSTVRILQVTLNPNMTEPVHVHKWKSVMWFAEATPMTYYKNGLISGRLAVTDSIPIPHMPPEVLNHGEALAPEEPHAIKNMSNKKGIAYRVEFKK</sequence>
<evidence type="ECO:0008006" key="3">
    <source>
        <dbReference type="Google" id="ProtNLM"/>
    </source>
</evidence>
<dbReference type="Gene3D" id="2.60.120.10">
    <property type="entry name" value="Jelly Rolls"/>
    <property type="match status" value="1"/>
</dbReference>
<dbReference type="InterPro" id="IPR014710">
    <property type="entry name" value="RmlC-like_jellyroll"/>
</dbReference>
<organism evidence="1 2">
    <name type="scientific">Mucilaginibacter myungsuensis</name>
    <dbReference type="NCBI Taxonomy" id="649104"/>
    <lineage>
        <taxon>Bacteria</taxon>
        <taxon>Pseudomonadati</taxon>
        <taxon>Bacteroidota</taxon>
        <taxon>Sphingobacteriia</taxon>
        <taxon>Sphingobacteriales</taxon>
        <taxon>Sphingobacteriaceae</taxon>
        <taxon>Mucilaginibacter</taxon>
    </lineage>
</organism>
<keyword evidence="2" id="KW-1185">Reference proteome</keyword>
<dbReference type="Proteomes" id="UP000622475">
    <property type="component" value="Unassembled WGS sequence"/>
</dbReference>
<dbReference type="EMBL" id="JADFFL010000006">
    <property type="protein sequence ID" value="MBE9663550.1"/>
    <property type="molecule type" value="Genomic_DNA"/>
</dbReference>
<protein>
    <recommendedName>
        <fullName evidence="3">Quercetin dioxygenase-like cupin family protein</fullName>
    </recommendedName>
</protein>
<reference evidence="1" key="1">
    <citation type="submission" date="2020-10" db="EMBL/GenBank/DDBJ databases">
        <title>Mucilaginibacter mali sp. nov., isolated from rhizosphere soil of apple orchard.</title>
        <authorList>
            <person name="Lee J.-S."/>
            <person name="Kim H.S."/>
            <person name="Kim J.-S."/>
        </authorList>
    </citation>
    <scope>NUCLEOTIDE SEQUENCE</scope>
    <source>
        <strain evidence="1">KCTC 22746</strain>
    </source>
</reference>
<evidence type="ECO:0000313" key="2">
    <source>
        <dbReference type="Proteomes" id="UP000622475"/>
    </source>
</evidence>
<dbReference type="RefSeq" id="WP_194112774.1">
    <property type="nucleotide sequence ID" value="NZ_JADFFL010000006.1"/>
</dbReference>
<gene>
    <name evidence="1" type="ORF">IRJ16_16805</name>
</gene>
<dbReference type="AlphaFoldDB" id="A0A929KZR7"/>
<evidence type="ECO:0000313" key="1">
    <source>
        <dbReference type="EMBL" id="MBE9663550.1"/>
    </source>
</evidence>
<comment type="caution">
    <text evidence="1">The sequence shown here is derived from an EMBL/GenBank/DDBJ whole genome shotgun (WGS) entry which is preliminary data.</text>
</comment>
<proteinExistence type="predicted"/>
<accession>A0A929KZR7</accession>